<proteinExistence type="predicted"/>
<reference evidence="1" key="1">
    <citation type="submission" date="2021-11" db="EMBL/GenBank/DDBJ databases">
        <authorList>
            <person name="Bulgarelli D."/>
        </authorList>
    </citation>
    <scope>NUCLEOTIDE SEQUENCE</scope>
    <source>
        <strain evidence="1">Bi133</strain>
    </source>
</reference>
<sequence>MNWNFTYVAKERMQNIAYGIFPATRCCLTHSNSMIFEFTAIFKGEIRVTEKRNQLYMRLTHFSSINTLIWYYKGIDRALEGMNK</sequence>
<comment type="caution">
    <text evidence="1">The sequence shown here is derived from an EMBL/GenBank/DDBJ whole genome shotgun (WGS) entry which is preliminary data.</text>
</comment>
<evidence type="ECO:0000313" key="2">
    <source>
        <dbReference type="Proteomes" id="UP000789326"/>
    </source>
</evidence>
<gene>
    <name evidence="1" type="ORF">SRABI133_00725</name>
</gene>
<name>A0A9W4KRL0_9BACI</name>
<accession>A0A9W4KRL0</accession>
<evidence type="ECO:0000313" key="1">
    <source>
        <dbReference type="EMBL" id="CAH0151625.1"/>
    </source>
</evidence>
<protein>
    <submittedName>
        <fullName evidence="1">Uncharacterized protein</fullName>
    </submittedName>
</protein>
<dbReference type="AlphaFoldDB" id="A0A9W4KRL0"/>
<dbReference type="EMBL" id="CAKKMG010000005">
    <property type="protein sequence ID" value="CAH0151625.1"/>
    <property type="molecule type" value="Genomic_DNA"/>
</dbReference>
<organism evidence="1 2">
    <name type="scientific">Peribacillus simplex</name>
    <dbReference type="NCBI Taxonomy" id="1478"/>
    <lineage>
        <taxon>Bacteria</taxon>
        <taxon>Bacillati</taxon>
        <taxon>Bacillota</taxon>
        <taxon>Bacilli</taxon>
        <taxon>Bacillales</taxon>
        <taxon>Bacillaceae</taxon>
        <taxon>Peribacillus</taxon>
    </lineage>
</organism>
<dbReference type="Proteomes" id="UP000789326">
    <property type="component" value="Unassembled WGS sequence"/>
</dbReference>